<keyword evidence="2" id="KW-0472">Membrane</keyword>
<dbReference type="EMBL" id="CP012949">
    <property type="protein sequence ID" value="ANB07448.1"/>
    <property type="molecule type" value="Genomic_DNA"/>
</dbReference>
<evidence type="ECO:0000256" key="2">
    <source>
        <dbReference type="SAM" id="Phobius"/>
    </source>
</evidence>
<dbReference type="Pfam" id="PF07853">
    <property type="entry name" value="DUF1648"/>
    <property type="match status" value="1"/>
</dbReference>
<reference evidence="4 5" key="2">
    <citation type="journal article" date="2016" name="Genome Announc.">
        <title>Complete Genome Sequence of Streptomyces ambofaciens DSM 40697, a Paradigm for Genome Plasticity Studies.</title>
        <authorList>
            <person name="Thibessard A."/>
            <person name="Leblond P."/>
        </authorList>
    </citation>
    <scope>NUCLEOTIDE SEQUENCE [LARGE SCALE GENOMIC DNA]</scope>
    <source>
        <strain evidence="4 5">DSM 40697</strain>
    </source>
</reference>
<gene>
    <name evidence="4" type="ORF">SAM40697_3490</name>
</gene>
<evidence type="ECO:0000313" key="5">
    <source>
        <dbReference type="Proteomes" id="UP000076720"/>
    </source>
</evidence>
<reference evidence="5" key="1">
    <citation type="submission" date="2015-10" db="EMBL/GenBank/DDBJ databases">
        <title>Complete genome sequence of Streptomyces ambofaciens DSM 40697.</title>
        <authorList>
            <person name="Thibessard A."/>
            <person name="Leblond P."/>
        </authorList>
    </citation>
    <scope>NUCLEOTIDE SEQUENCE [LARGE SCALE GENOMIC DNA]</scope>
    <source>
        <strain evidence="5">DSM 40697</strain>
    </source>
</reference>
<feature type="region of interest" description="Disordered" evidence="1">
    <location>
        <begin position="148"/>
        <end position="170"/>
    </location>
</feature>
<keyword evidence="2" id="KW-1133">Transmembrane helix</keyword>
<proteinExistence type="predicted"/>
<sequence>MKNKTVAVRATAAVWTAGVTAVLAGLPLVAGGRLPDRLATHWDLDGGPPDGSMPLWAASLVPALIWLVTAAATAVPLLRAGPAAGARWAMGVLLPTGVVLGGAQTAVVRANLDRADWHEARQPTAWIVAVLVLAVLAAVGGRLLATRRSGGDGEATPGADDDAASGGDGPAPILPKGRRLAWFSRTANPWLHLVAAVTGLVAVAALVALAGGLAAPGALWALFAGFAGASLSCALFSSVQARVSERGLEVSFGPLGWPRRRWSPGDIDAARAEVRRPAQVGGWGYRLSGLGTTVMLRAGECLVVRPRGRRTDFAVSVDDAERGAALLNALAGQRSRP</sequence>
<evidence type="ECO:0000256" key="1">
    <source>
        <dbReference type="SAM" id="MobiDB-lite"/>
    </source>
</evidence>
<keyword evidence="5" id="KW-1185">Reference proteome</keyword>
<evidence type="ECO:0000313" key="4">
    <source>
        <dbReference type="EMBL" id="ANB07448.1"/>
    </source>
</evidence>
<keyword evidence="2" id="KW-0812">Transmembrane</keyword>
<dbReference type="InterPro" id="IPR012867">
    <property type="entry name" value="DUF1648"/>
</dbReference>
<feature type="transmembrane region" description="Helical" evidence="2">
    <location>
        <begin position="124"/>
        <end position="145"/>
    </location>
</feature>
<feature type="transmembrane region" description="Helical" evidence="2">
    <location>
        <begin position="190"/>
        <end position="211"/>
    </location>
</feature>
<dbReference type="Proteomes" id="UP000076720">
    <property type="component" value="Chromosome"/>
</dbReference>
<feature type="domain" description="DUF1648" evidence="3">
    <location>
        <begin position="21"/>
        <end position="65"/>
    </location>
</feature>
<accession>A0ABN4PB41</accession>
<feature type="transmembrane region" description="Helical" evidence="2">
    <location>
        <begin position="217"/>
        <end position="236"/>
    </location>
</feature>
<dbReference type="RefSeq" id="WP_063482539.1">
    <property type="nucleotide sequence ID" value="NZ_CP012949.1"/>
</dbReference>
<name>A0ABN4PB41_STRAM</name>
<feature type="transmembrane region" description="Helical" evidence="2">
    <location>
        <begin position="55"/>
        <end position="78"/>
    </location>
</feature>
<evidence type="ECO:0000259" key="3">
    <source>
        <dbReference type="Pfam" id="PF07853"/>
    </source>
</evidence>
<feature type="transmembrane region" description="Helical" evidence="2">
    <location>
        <begin position="90"/>
        <end position="112"/>
    </location>
</feature>
<organism evidence="4 5">
    <name type="scientific">Streptomyces ambofaciens</name>
    <dbReference type="NCBI Taxonomy" id="1889"/>
    <lineage>
        <taxon>Bacteria</taxon>
        <taxon>Bacillati</taxon>
        <taxon>Actinomycetota</taxon>
        <taxon>Actinomycetes</taxon>
        <taxon>Kitasatosporales</taxon>
        <taxon>Streptomycetaceae</taxon>
        <taxon>Streptomyces</taxon>
    </lineage>
</organism>
<protein>
    <recommendedName>
        <fullName evidence="3">DUF1648 domain-containing protein</fullName>
    </recommendedName>
</protein>